<organism evidence="1 2">
    <name type="scientific">Tothia fuscella</name>
    <dbReference type="NCBI Taxonomy" id="1048955"/>
    <lineage>
        <taxon>Eukaryota</taxon>
        <taxon>Fungi</taxon>
        <taxon>Dikarya</taxon>
        <taxon>Ascomycota</taxon>
        <taxon>Pezizomycotina</taxon>
        <taxon>Dothideomycetes</taxon>
        <taxon>Pleosporomycetidae</taxon>
        <taxon>Venturiales</taxon>
        <taxon>Cylindrosympodiaceae</taxon>
        <taxon>Tothia</taxon>
    </lineage>
</organism>
<proteinExistence type="predicted"/>
<protein>
    <submittedName>
        <fullName evidence="1">Uncharacterized protein</fullName>
    </submittedName>
</protein>
<keyword evidence="2" id="KW-1185">Reference proteome</keyword>
<name>A0A9P4U256_9PEZI</name>
<evidence type="ECO:0000313" key="1">
    <source>
        <dbReference type="EMBL" id="KAF2434211.1"/>
    </source>
</evidence>
<reference evidence="1" key="1">
    <citation type="journal article" date="2020" name="Stud. Mycol.">
        <title>101 Dothideomycetes genomes: a test case for predicting lifestyles and emergence of pathogens.</title>
        <authorList>
            <person name="Haridas S."/>
            <person name="Albert R."/>
            <person name="Binder M."/>
            <person name="Bloem J."/>
            <person name="Labutti K."/>
            <person name="Salamov A."/>
            <person name="Andreopoulos B."/>
            <person name="Baker S."/>
            <person name="Barry K."/>
            <person name="Bills G."/>
            <person name="Bluhm B."/>
            <person name="Cannon C."/>
            <person name="Castanera R."/>
            <person name="Culley D."/>
            <person name="Daum C."/>
            <person name="Ezra D."/>
            <person name="Gonzalez J."/>
            <person name="Henrissat B."/>
            <person name="Kuo A."/>
            <person name="Liang C."/>
            <person name="Lipzen A."/>
            <person name="Lutzoni F."/>
            <person name="Magnuson J."/>
            <person name="Mondo S."/>
            <person name="Nolan M."/>
            <person name="Ohm R."/>
            <person name="Pangilinan J."/>
            <person name="Park H.-J."/>
            <person name="Ramirez L."/>
            <person name="Alfaro M."/>
            <person name="Sun H."/>
            <person name="Tritt A."/>
            <person name="Yoshinaga Y."/>
            <person name="Zwiers L.-H."/>
            <person name="Turgeon B."/>
            <person name="Goodwin S."/>
            <person name="Spatafora J."/>
            <person name="Crous P."/>
            <person name="Grigoriev I."/>
        </authorList>
    </citation>
    <scope>NUCLEOTIDE SEQUENCE</scope>
    <source>
        <strain evidence="1">CBS 130266</strain>
    </source>
</reference>
<sequence>MAFTTFPEINYEEEWALSWGFFIYRTVYTAESEESWPTVLRKIQDYAVKGVKDKTEQRIKLEYRTFIFDNVEFDGATIEQLRDHNKEWALRNDLRGHVVARSFIVVDDDCLQVLMAAPEVPPNSMHERFFVKLVDVDYDPTKPRLPNPPRKDTGIIKVSTFALYAA</sequence>
<dbReference type="EMBL" id="MU007017">
    <property type="protein sequence ID" value="KAF2434211.1"/>
    <property type="molecule type" value="Genomic_DNA"/>
</dbReference>
<evidence type="ECO:0000313" key="2">
    <source>
        <dbReference type="Proteomes" id="UP000800235"/>
    </source>
</evidence>
<dbReference type="Proteomes" id="UP000800235">
    <property type="component" value="Unassembled WGS sequence"/>
</dbReference>
<comment type="caution">
    <text evidence="1">The sequence shown here is derived from an EMBL/GenBank/DDBJ whole genome shotgun (WGS) entry which is preliminary data.</text>
</comment>
<dbReference type="OrthoDB" id="6499973at2759"/>
<dbReference type="AlphaFoldDB" id="A0A9P4U256"/>
<gene>
    <name evidence="1" type="ORF">EJ08DRAFT_646651</name>
</gene>
<accession>A0A9P4U256</accession>